<name>A0A4R4WNE4_9ACTN</name>
<feature type="transmembrane region" description="Helical" evidence="5">
    <location>
        <begin position="360"/>
        <end position="380"/>
    </location>
</feature>
<evidence type="ECO:0000313" key="8">
    <source>
        <dbReference type="Proteomes" id="UP000294543"/>
    </source>
</evidence>
<accession>A0A4R4WNE4</accession>
<dbReference type="Pfam" id="PF07690">
    <property type="entry name" value="MFS_1"/>
    <property type="match status" value="1"/>
</dbReference>
<dbReference type="PROSITE" id="PS50850">
    <property type="entry name" value="MFS"/>
    <property type="match status" value="1"/>
</dbReference>
<dbReference type="InterPro" id="IPR001958">
    <property type="entry name" value="Tet-R_TetA/multi-R_MdtG-like"/>
</dbReference>
<gene>
    <name evidence="7" type="ORF">E1294_21350</name>
</gene>
<comment type="subcellular location">
    <subcellularLocation>
        <location evidence="1">Cell membrane</location>
        <topology evidence="1">Multi-pass membrane protein</topology>
    </subcellularLocation>
</comment>
<dbReference type="Gene3D" id="1.20.1250.20">
    <property type="entry name" value="MFS general substrate transporter like domains"/>
    <property type="match status" value="1"/>
</dbReference>
<protein>
    <submittedName>
        <fullName evidence="7">MFS transporter</fullName>
    </submittedName>
</protein>
<feature type="transmembrane region" description="Helical" evidence="5">
    <location>
        <begin position="189"/>
        <end position="209"/>
    </location>
</feature>
<dbReference type="InterPro" id="IPR036259">
    <property type="entry name" value="MFS_trans_sf"/>
</dbReference>
<dbReference type="AlphaFoldDB" id="A0A4R4WNE4"/>
<dbReference type="PANTHER" id="PTHR23546:SF1">
    <property type="entry name" value="MEMBRANE PROTEIN"/>
    <property type="match status" value="1"/>
</dbReference>
<feature type="transmembrane region" description="Helical" evidence="5">
    <location>
        <begin position="386"/>
        <end position="404"/>
    </location>
</feature>
<evidence type="ECO:0000256" key="2">
    <source>
        <dbReference type="ARBA" id="ARBA00022692"/>
    </source>
</evidence>
<feature type="transmembrane region" description="Helical" evidence="5">
    <location>
        <begin position="21"/>
        <end position="43"/>
    </location>
</feature>
<dbReference type="OrthoDB" id="9793283at2"/>
<dbReference type="GO" id="GO:0022857">
    <property type="term" value="F:transmembrane transporter activity"/>
    <property type="evidence" value="ECO:0007669"/>
    <property type="project" value="InterPro"/>
</dbReference>
<dbReference type="EMBL" id="SMKP01000059">
    <property type="protein sequence ID" value="TDD19307.1"/>
    <property type="molecule type" value="Genomic_DNA"/>
</dbReference>
<keyword evidence="8" id="KW-1185">Reference proteome</keyword>
<keyword evidence="4 5" id="KW-0472">Membrane</keyword>
<evidence type="ECO:0000256" key="4">
    <source>
        <dbReference type="ARBA" id="ARBA00023136"/>
    </source>
</evidence>
<dbReference type="InterPro" id="IPR011701">
    <property type="entry name" value="MFS"/>
</dbReference>
<feature type="domain" description="Major facilitator superfamily (MFS) profile" evidence="6">
    <location>
        <begin position="20"/>
        <end position="409"/>
    </location>
</feature>
<dbReference type="SUPFAM" id="SSF103473">
    <property type="entry name" value="MFS general substrate transporter"/>
    <property type="match status" value="1"/>
</dbReference>
<keyword evidence="3 5" id="KW-1133">Transmembrane helix</keyword>
<evidence type="ECO:0000313" key="7">
    <source>
        <dbReference type="EMBL" id="TDD19307.1"/>
    </source>
</evidence>
<dbReference type="Proteomes" id="UP000294543">
    <property type="component" value="Unassembled WGS sequence"/>
</dbReference>
<sequence>MSTAGRPPSSGRRAFLVRKSLIPLLIAVLVVYSAQQLLTPVLAPLSRELTLTETQLGLVIAVAATALTIASPLWGHALHRIGLRLVLLSGLGLATAGLTGFAAVAALGLDDTMPTPLVFALMLITRSIVFGAGVAALPVAALAVAGTATTTETERTRATGLVGAAQGVSMVLGPAAGGALAAASLMLPLYLAPILCLLLALWVLATVRPPAASAPAAHSGPGPRPWDARLWPLLTIGFFLYLSLGLVQVIIGFLVADRLHLGPQETAGAVGIVLFTAGVVLVAVQGAAVPALGWPVLRLLRTGSPIAIAAFALLSVSESLWLITTAFALLALGLGLAIPGFTAAPTLVVEQTQQGSISGLVNATIGATFIVGPLLGTALYEIDPAIPILTALGAVTAALVLAWASPAARRTQVTTVTAPPGTPAEPQEER</sequence>
<reference evidence="7 8" key="1">
    <citation type="submission" date="2019-03" db="EMBL/GenBank/DDBJ databases">
        <title>Draft genome sequences of novel Actinobacteria.</title>
        <authorList>
            <person name="Sahin N."/>
            <person name="Ay H."/>
            <person name="Saygin H."/>
        </authorList>
    </citation>
    <scope>NUCLEOTIDE SEQUENCE [LARGE SCALE GENOMIC DNA]</scope>
    <source>
        <strain evidence="7 8">KC712</strain>
    </source>
</reference>
<feature type="transmembrane region" description="Helical" evidence="5">
    <location>
        <begin position="55"/>
        <end position="74"/>
    </location>
</feature>
<feature type="transmembrane region" description="Helical" evidence="5">
    <location>
        <begin position="128"/>
        <end position="148"/>
    </location>
</feature>
<comment type="caution">
    <text evidence="7">The sequence shown here is derived from an EMBL/GenBank/DDBJ whole genome shotgun (WGS) entry which is preliminary data.</text>
</comment>
<dbReference type="InterPro" id="IPR020846">
    <property type="entry name" value="MFS_dom"/>
</dbReference>
<feature type="transmembrane region" description="Helical" evidence="5">
    <location>
        <begin position="329"/>
        <end position="348"/>
    </location>
</feature>
<feature type="transmembrane region" description="Helical" evidence="5">
    <location>
        <begin position="86"/>
        <end position="108"/>
    </location>
</feature>
<evidence type="ECO:0000259" key="6">
    <source>
        <dbReference type="PROSITE" id="PS50850"/>
    </source>
</evidence>
<dbReference type="PANTHER" id="PTHR23546">
    <property type="entry name" value="TRANSPORT PROTEIN"/>
    <property type="match status" value="1"/>
</dbReference>
<dbReference type="PRINTS" id="PR01035">
    <property type="entry name" value="TCRTETA"/>
</dbReference>
<feature type="transmembrane region" description="Helical" evidence="5">
    <location>
        <begin position="230"/>
        <end position="256"/>
    </location>
</feature>
<keyword evidence="2 5" id="KW-0812">Transmembrane</keyword>
<proteinExistence type="predicted"/>
<feature type="transmembrane region" description="Helical" evidence="5">
    <location>
        <begin position="268"/>
        <end position="294"/>
    </location>
</feature>
<dbReference type="GO" id="GO:0005886">
    <property type="term" value="C:plasma membrane"/>
    <property type="evidence" value="ECO:0007669"/>
    <property type="project" value="UniProtKB-SubCell"/>
</dbReference>
<evidence type="ECO:0000256" key="5">
    <source>
        <dbReference type="SAM" id="Phobius"/>
    </source>
</evidence>
<organism evidence="7 8">
    <name type="scientific">Nonomuraea diastatica</name>
    <dbReference type="NCBI Taxonomy" id="1848329"/>
    <lineage>
        <taxon>Bacteria</taxon>
        <taxon>Bacillati</taxon>
        <taxon>Actinomycetota</taxon>
        <taxon>Actinomycetes</taxon>
        <taxon>Streptosporangiales</taxon>
        <taxon>Streptosporangiaceae</taxon>
        <taxon>Nonomuraea</taxon>
    </lineage>
</organism>
<evidence type="ECO:0000256" key="1">
    <source>
        <dbReference type="ARBA" id="ARBA00004651"/>
    </source>
</evidence>
<evidence type="ECO:0000256" key="3">
    <source>
        <dbReference type="ARBA" id="ARBA00022989"/>
    </source>
</evidence>